<keyword evidence="2" id="KW-1185">Reference proteome</keyword>
<reference evidence="1 2" key="1">
    <citation type="submission" date="2017-02" db="EMBL/GenBank/DDBJ databases">
        <authorList>
            <person name="Peterson S.W."/>
        </authorList>
    </citation>
    <scope>NUCLEOTIDE SEQUENCE [LARGE SCALE GENOMIC DNA]</scope>
    <source>
        <strain evidence="1 2">B Mb 05.01</strain>
    </source>
</reference>
<dbReference type="Proteomes" id="UP000196320">
    <property type="component" value="Unassembled WGS sequence"/>
</dbReference>
<gene>
    <name evidence="1" type="ORF">FM104_13055</name>
</gene>
<sequence>MSELDTHRIEVPVESDGVVYVFEGPDAEDRHQDWALTGAATFDRIEPRQ</sequence>
<organism evidence="1 2">
    <name type="scientific">Microbacterium esteraromaticum</name>
    <dbReference type="NCBI Taxonomy" id="57043"/>
    <lineage>
        <taxon>Bacteria</taxon>
        <taxon>Bacillati</taxon>
        <taxon>Actinomycetota</taxon>
        <taxon>Actinomycetes</taxon>
        <taxon>Micrococcales</taxon>
        <taxon>Microbacteriaceae</taxon>
        <taxon>Microbacterium</taxon>
    </lineage>
</organism>
<accession>A0A1R4KI84</accession>
<proteinExistence type="predicted"/>
<evidence type="ECO:0000313" key="2">
    <source>
        <dbReference type="Proteomes" id="UP000196320"/>
    </source>
</evidence>
<dbReference type="AlphaFoldDB" id="A0A1R4KI84"/>
<evidence type="ECO:0000313" key="1">
    <source>
        <dbReference type="EMBL" id="SJN43939.1"/>
    </source>
</evidence>
<protein>
    <submittedName>
        <fullName evidence="1">Uncharacterized protein</fullName>
    </submittedName>
</protein>
<dbReference type="RefSeq" id="WP_179206799.1">
    <property type="nucleotide sequence ID" value="NZ_FUKO01000033.1"/>
</dbReference>
<name>A0A1R4KI84_9MICO</name>
<dbReference type="EMBL" id="FUKO01000033">
    <property type="protein sequence ID" value="SJN43939.1"/>
    <property type="molecule type" value="Genomic_DNA"/>
</dbReference>